<proteinExistence type="predicted"/>
<sequence length="179" mass="18133">MNKVSNALRCLASAIFVSAMCVGSAAAQPVGAGCVLDQAAFAGRQVLRCAGGLTITAESGAQYSLLDRDGNGKADAARLSSRALLIDAPKGSLGKTGFQVLTPQAIAAVRGTKWAVDADGSKTSVFVAQGRVSVRRPDSGRGVTLGAGDGVDVEAGTGALTVKRWAPARVQALMARFGQ</sequence>
<dbReference type="Pfam" id="PF04773">
    <property type="entry name" value="FecR"/>
    <property type="match status" value="1"/>
</dbReference>
<feature type="chain" id="PRO_5020425140" description="FecR protein domain-containing protein" evidence="1">
    <location>
        <begin position="28"/>
        <end position="179"/>
    </location>
</feature>
<protein>
    <recommendedName>
        <fullName evidence="2">FecR protein domain-containing protein</fullName>
    </recommendedName>
</protein>
<evidence type="ECO:0000313" key="4">
    <source>
        <dbReference type="Proteomes" id="UP000034832"/>
    </source>
</evidence>
<dbReference type="Proteomes" id="UP000034832">
    <property type="component" value="Unassembled WGS sequence"/>
</dbReference>
<organism evidence="3 4">
    <name type="scientific">Afipia massiliensis</name>
    <dbReference type="NCBI Taxonomy" id="211460"/>
    <lineage>
        <taxon>Bacteria</taxon>
        <taxon>Pseudomonadati</taxon>
        <taxon>Pseudomonadota</taxon>
        <taxon>Alphaproteobacteria</taxon>
        <taxon>Hyphomicrobiales</taxon>
        <taxon>Nitrobacteraceae</taxon>
        <taxon>Afipia</taxon>
    </lineage>
</organism>
<evidence type="ECO:0000256" key="1">
    <source>
        <dbReference type="SAM" id="SignalP"/>
    </source>
</evidence>
<evidence type="ECO:0000313" key="3">
    <source>
        <dbReference type="EMBL" id="TKT72192.1"/>
    </source>
</evidence>
<comment type="caution">
    <text evidence="3">The sequence shown here is derived from an EMBL/GenBank/DDBJ whole genome shotgun (WGS) entry which is preliminary data.</text>
</comment>
<dbReference type="Gene3D" id="2.60.120.1440">
    <property type="match status" value="1"/>
</dbReference>
<dbReference type="AlphaFoldDB" id="A0A4U6BP91"/>
<evidence type="ECO:0000259" key="2">
    <source>
        <dbReference type="Pfam" id="PF04773"/>
    </source>
</evidence>
<name>A0A4U6BP91_9BRAD</name>
<keyword evidence="1" id="KW-0732">Signal</keyword>
<dbReference type="InterPro" id="IPR006860">
    <property type="entry name" value="FecR"/>
</dbReference>
<dbReference type="RefSeq" id="WP_046829550.1">
    <property type="nucleotide sequence ID" value="NZ_LBIA02000001.1"/>
</dbReference>
<dbReference type="OrthoDB" id="7994644at2"/>
<gene>
    <name evidence="3" type="ORF">YH63_012595</name>
</gene>
<dbReference type="PROSITE" id="PS51257">
    <property type="entry name" value="PROKAR_LIPOPROTEIN"/>
    <property type="match status" value="1"/>
</dbReference>
<feature type="signal peptide" evidence="1">
    <location>
        <begin position="1"/>
        <end position="27"/>
    </location>
</feature>
<dbReference type="STRING" id="211460.YH63_06405"/>
<keyword evidence="4" id="KW-1185">Reference proteome</keyword>
<dbReference type="EMBL" id="LBIA02000001">
    <property type="protein sequence ID" value="TKT72192.1"/>
    <property type="molecule type" value="Genomic_DNA"/>
</dbReference>
<reference evidence="3" key="1">
    <citation type="submission" date="2019-04" db="EMBL/GenBank/DDBJ databases">
        <title>Whole genome sequencing of cave bacteria.</title>
        <authorList>
            <person name="Gan H.M."/>
            <person name="Barton H."/>
            <person name="Savka M.A."/>
        </authorList>
    </citation>
    <scope>NUCLEOTIDE SEQUENCE [LARGE SCALE GENOMIC DNA]</scope>
    <source>
        <strain evidence="3">LC387</strain>
    </source>
</reference>
<feature type="domain" description="FecR protein" evidence="2">
    <location>
        <begin position="76"/>
        <end position="132"/>
    </location>
</feature>
<accession>A0A4U6BP91</accession>